<evidence type="ECO:0000256" key="1">
    <source>
        <dbReference type="SAM" id="Phobius"/>
    </source>
</evidence>
<feature type="transmembrane region" description="Helical" evidence="1">
    <location>
        <begin position="87"/>
        <end position="107"/>
    </location>
</feature>
<keyword evidence="1" id="KW-1133">Transmembrane helix</keyword>
<comment type="caution">
    <text evidence="2">The sequence shown here is derived from an EMBL/GenBank/DDBJ whole genome shotgun (WGS) entry which is preliminary data.</text>
</comment>
<feature type="transmembrane region" description="Helical" evidence="1">
    <location>
        <begin position="14"/>
        <end position="34"/>
    </location>
</feature>
<organism evidence="2">
    <name type="scientific">marine sediment metagenome</name>
    <dbReference type="NCBI Taxonomy" id="412755"/>
    <lineage>
        <taxon>unclassified sequences</taxon>
        <taxon>metagenomes</taxon>
        <taxon>ecological metagenomes</taxon>
    </lineage>
</organism>
<feature type="transmembrane region" description="Helical" evidence="1">
    <location>
        <begin position="59"/>
        <end position="80"/>
    </location>
</feature>
<name>X1Q317_9ZZZZ</name>
<protein>
    <submittedName>
        <fullName evidence="2">Uncharacterized protein</fullName>
    </submittedName>
</protein>
<feature type="non-terminal residue" evidence="2">
    <location>
        <position position="111"/>
    </location>
</feature>
<dbReference type="EMBL" id="BARV01043377">
    <property type="protein sequence ID" value="GAI62613.1"/>
    <property type="molecule type" value="Genomic_DNA"/>
</dbReference>
<keyword evidence="1" id="KW-0812">Transmembrane</keyword>
<feature type="non-terminal residue" evidence="2">
    <location>
        <position position="1"/>
    </location>
</feature>
<sequence length="111" mass="13319">FIISLKEKKVKREVILSGVIAIIIFAIYFSWRFWYYRSPLPNPYYAKTSFGLMELKEGVIYIVTFLKENLIWIFLFIFGLYKRKDWYLLFIFIGVAGYVTIVGGDWMPQHR</sequence>
<gene>
    <name evidence="2" type="ORF">S06H3_64780</name>
</gene>
<reference evidence="2" key="1">
    <citation type="journal article" date="2014" name="Front. Microbiol.">
        <title>High frequency of phylogenetically diverse reductive dehalogenase-homologous genes in deep subseafloor sedimentary metagenomes.</title>
        <authorList>
            <person name="Kawai M."/>
            <person name="Futagami T."/>
            <person name="Toyoda A."/>
            <person name="Takaki Y."/>
            <person name="Nishi S."/>
            <person name="Hori S."/>
            <person name="Arai W."/>
            <person name="Tsubouchi T."/>
            <person name="Morono Y."/>
            <person name="Uchiyama I."/>
            <person name="Ito T."/>
            <person name="Fujiyama A."/>
            <person name="Inagaki F."/>
            <person name="Takami H."/>
        </authorList>
    </citation>
    <scope>NUCLEOTIDE SEQUENCE</scope>
    <source>
        <strain evidence="2">Expedition CK06-06</strain>
    </source>
</reference>
<dbReference type="AlphaFoldDB" id="X1Q317"/>
<proteinExistence type="predicted"/>
<keyword evidence="1" id="KW-0472">Membrane</keyword>
<evidence type="ECO:0000313" key="2">
    <source>
        <dbReference type="EMBL" id="GAI62613.1"/>
    </source>
</evidence>
<accession>X1Q317</accession>